<sequence>MATIILLRHGRTSANASGVLAGWSPDVHLDELGRTQADAAAAAISACCTPERIVASPLVRCQETADALRAASGVAVETDDAVGECRYGAWTGRKLSDLAGEELWKQVQEHPSQVTFPPSPQFEHESMLAMQRRAVDAVRALARELDERSSDEQGGSGVGVVVSHGDVIKSMLSDALGQHLDDFQRIVLAPASMSVIRFVGDRPFVLAMNVTSGGLGEAVGLARSTSAESTVGGATGATQ</sequence>
<evidence type="ECO:0000313" key="4">
    <source>
        <dbReference type="Proteomes" id="UP000027986"/>
    </source>
</evidence>
<dbReference type="Gene3D" id="3.40.50.1240">
    <property type="entry name" value="Phosphoglycerate mutase-like"/>
    <property type="match status" value="1"/>
</dbReference>
<dbReference type="InterPro" id="IPR013078">
    <property type="entry name" value="His_Pase_superF_clade-1"/>
</dbReference>
<dbReference type="Proteomes" id="UP000027986">
    <property type="component" value="Chromosome"/>
</dbReference>
<feature type="active site" description="Tele-phosphohistidine intermediate" evidence="1">
    <location>
        <position position="9"/>
    </location>
</feature>
<dbReference type="CDD" id="cd07067">
    <property type="entry name" value="HP_PGM_like"/>
    <property type="match status" value="1"/>
</dbReference>
<dbReference type="PANTHER" id="PTHR48100:SF2">
    <property type="entry name" value="CONSERVED PROTEIN"/>
    <property type="match status" value="1"/>
</dbReference>
<feature type="active site" description="Proton donor/acceptor" evidence="1">
    <location>
        <position position="84"/>
    </location>
</feature>
<dbReference type="PANTHER" id="PTHR48100">
    <property type="entry name" value="BROAD-SPECIFICITY PHOSPHATASE YOR283W-RELATED"/>
    <property type="match status" value="1"/>
</dbReference>
<evidence type="ECO:0000313" key="3">
    <source>
        <dbReference type="EMBL" id="AIF40807.1"/>
    </source>
</evidence>
<dbReference type="RefSeq" id="WP_038568179.1">
    <property type="nucleotide sequence ID" value="NZ_CP008889.1"/>
</dbReference>
<feature type="binding site" evidence="2">
    <location>
        <begin position="8"/>
        <end position="15"/>
    </location>
    <ligand>
        <name>substrate</name>
    </ligand>
</feature>
<dbReference type="OrthoDB" id="4120859at2"/>
<dbReference type="InterPro" id="IPR050275">
    <property type="entry name" value="PGM_Phosphatase"/>
</dbReference>
<dbReference type="SUPFAM" id="SSF53254">
    <property type="entry name" value="Phosphoglycerate mutase-like"/>
    <property type="match status" value="1"/>
</dbReference>
<organism evidence="3 4">
    <name type="scientific">Dermacoccus nishinomiyaensis</name>
    <dbReference type="NCBI Taxonomy" id="1274"/>
    <lineage>
        <taxon>Bacteria</taxon>
        <taxon>Bacillati</taxon>
        <taxon>Actinomycetota</taxon>
        <taxon>Actinomycetes</taxon>
        <taxon>Micrococcales</taxon>
        <taxon>Dermacoccaceae</taxon>
        <taxon>Dermacoccus</taxon>
    </lineage>
</organism>
<name>A0A075JHQ0_9MICO</name>
<dbReference type="NCBIfam" id="TIGR03848">
    <property type="entry name" value="MSMEG_4193"/>
    <property type="match status" value="1"/>
</dbReference>
<accession>A0A075JHQ0</accession>
<dbReference type="KEGG" id="dni:HX89_07495"/>
<dbReference type="InterPro" id="IPR022492">
    <property type="entry name" value="Phosphomutase_MSMEG4193_put"/>
</dbReference>
<protein>
    <submittedName>
        <fullName evidence="3">Uncharacterized protein</fullName>
    </submittedName>
</protein>
<dbReference type="GO" id="GO:0016791">
    <property type="term" value="F:phosphatase activity"/>
    <property type="evidence" value="ECO:0007669"/>
    <property type="project" value="TreeGrafter"/>
</dbReference>
<dbReference type="Pfam" id="PF00300">
    <property type="entry name" value="His_Phos_1"/>
    <property type="match status" value="1"/>
</dbReference>
<proteinExistence type="predicted"/>
<dbReference type="GO" id="GO:0005737">
    <property type="term" value="C:cytoplasm"/>
    <property type="evidence" value="ECO:0007669"/>
    <property type="project" value="TreeGrafter"/>
</dbReference>
<feature type="binding site" evidence="2">
    <location>
        <begin position="84"/>
        <end position="87"/>
    </location>
    <ligand>
        <name>substrate</name>
    </ligand>
</feature>
<gene>
    <name evidence="3" type="ORF">HX89_07495</name>
</gene>
<dbReference type="GeneID" id="41840995"/>
<dbReference type="AlphaFoldDB" id="A0A075JHQ0"/>
<evidence type="ECO:0000256" key="2">
    <source>
        <dbReference type="PIRSR" id="PIRSR613078-2"/>
    </source>
</evidence>
<evidence type="ECO:0000256" key="1">
    <source>
        <dbReference type="PIRSR" id="PIRSR613078-1"/>
    </source>
</evidence>
<dbReference type="EMBL" id="CP008889">
    <property type="protein sequence ID" value="AIF40807.1"/>
    <property type="molecule type" value="Genomic_DNA"/>
</dbReference>
<dbReference type="HOGENOM" id="CLU_033323_8_0_11"/>
<keyword evidence="4" id="KW-1185">Reference proteome</keyword>
<dbReference type="InterPro" id="IPR029033">
    <property type="entry name" value="His_PPase_superfam"/>
</dbReference>
<dbReference type="eggNOG" id="COG0406">
    <property type="taxonomic scope" value="Bacteria"/>
</dbReference>
<dbReference type="SMART" id="SM00855">
    <property type="entry name" value="PGAM"/>
    <property type="match status" value="1"/>
</dbReference>
<feature type="binding site" evidence="2">
    <location>
        <position position="60"/>
    </location>
    <ligand>
        <name>substrate</name>
    </ligand>
</feature>
<reference evidence="3 4" key="1">
    <citation type="submission" date="2014-07" db="EMBL/GenBank/DDBJ databases">
        <title>Genome Sequencing of Dermacoccus nishinomiyaensis.</title>
        <authorList>
            <person name="Hong K.W."/>
            <person name="Chan K.G."/>
        </authorList>
    </citation>
    <scope>NUCLEOTIDE SEQUENCE [LARGE SCALE GENOMIC DNA]</scope>
    <source>
        <strain evidence="3 4">M25</strain>
    </source>
</reference>